<proteinExistence type="predicted"/>
<feature type="region of interest" description="Disordered" evidence="1">
    <location>
        <begin position="59"/>
        <end position="105"/>
    </location>
</feature>
<keyword evidence="2" id="KW-0472">Membrane</keyword>
<dbReference type="Proteomes" id="UP000646523">
    <property type="component" value="Unassembled WGS sequence"/>
</dbReference>
<evidence type="ECO:0000256" key="2">
    <source>
        <dbReference type="SAM" id="Phobius"/>
    </source>
</evidence>
<dbReference type="AlphaFoldDB" id="A0A917Z8X5"/>
<reference evidence="3" key="2">
    <citation type="submission" date="2020-09" db="EMBL/GenBank/DDBJ databases">
        <authorList>
            <person name="Sun Q."/>
            <person name="Zhou Y."/>
        </authorList>
    </citation>
    <scope>NUCLEOTIDE SEQUENCE</scope>
    <source>
        <strain evidence="3">CGMCC 4.7368</strain>
    </source>
</reference>
<keyword evidence="2" id="KW-1133">Transmembrane helix</keyword>
<feature type="transmembrane region" description="Helical" evidence="2">
    <location>
        <begin position="32"/>
        <end position="52"/>
    </location>
</feature>
<comment type="caution">
    <text evidence="3">The sequence shown here is derived from an EMBL/GenBank/DDBJ whole genome shotgun (WGS) entry which is preliminary data.</text>
</comment>
<evidence type="ECO:0000256" key="1">
    <source>
        <dbReference type="SAM" id="MobiDB-lite"/>
    </source>
</evidence>
<dbReference type="EMBL" id="BMNH01000020">
    <property type="protein sequence ID" value="GGO76479.1"/>
    <property type="molecule type" value="Genomic_DNA"/>
</dbReference>
<feature type="compositionally biased region" description="Low complexity" evidence="1">
    <location>
        <begin position="59"/>
        <end position="77"/>
    </location>
</feature>
<gene>
    <name evidence="3" type="ORF">GCM10012289_53910</name>
</gene>
<accession>A0A917Z8X5</accession>
<keyword evidence="2" id="KW-0812">Transmembrane</keyword>
<evidence type="ECO:0000313" key="4">
    <source>
        <dbReference type="Proteomes" id="UP000646523"/>
    </source>
</evidence>
<name>A0A917Z8X5_9ACTN</name>
<reference evidence="3" key="1">
    <citation type="journal article" date="2014" name="Int. J. Syst. Evol. Microbiol.">
        <title>Complete genome sequence of Corynebacterium casei LMG S-19264T (=DSM 44701T), isolated from a smear-ripened cheese.</title>
        <authorList>
            <consortium name="US DOE Joint Genome Institute (JGI-PGF)"/>
            <person name="Walter F."/>
            <person name="Albersmeier A."/>
            <person name="Kalinowski J."/>
            <person name="Ruckert C."/>
        </authorList>
    </citation>
    <scope>NUCLEOTIDE SEQUENCE</scope>
    <source>
        <strain evidence="3">CGMCC 4.7368</strain>
    </source>
</reference>
<evidence type="ECO:0008006" key="5">
    <source>
        <dbReference type="Google" id="ProtNLM"/>
    </source>
</evidence>
<evidence type="ECO:0000313" key="3">
    <source>
        <dbReference type="EMBL" id="GGO76479.1"/>
    </source>
</evidence>
<sequence>MNPNQPDQFPTVAVQRTAPTQQSRPGLRVTPVILGTAMTVVVLMLFTVVFLLTREPEPARSATPAATPPSQAATAAPEPSPREQSPTSEPAPTGPATITKEADPCALADEDLVKKLTLYPDDKSQIRADECEWSTLPRGASLPDNMSFQLRVYVKVFPGDVAAAHEQHVAQRREAMLLARDSTPADPPVGDSSWTTRFTMPGGTGNGPTTATVGVRVSNAVIQVVYQRRVPEDPSDRLTKGALEMATAIAAKLGTGD</sequence>
<feature type="region of interest" description="Disordered" evidence="1">
    <location>
        <begin position="1"/>
        <end position="24"/>
    </location>
</feature>
<organism evidence="3 4">
    <name type="scientific">Nonomuraea cavernae</name>
    <dbReference type="NCBI Taxonomy" id="2045107"/>
    <lineage>
        <taxon>Bacteria</taxon>
        <taxon>Bacillati</taxon>
        <taxon>Actinomycetota</taxon>
        <taxon>Actinomycetes</taxon>
        <taxon>Streptosporangiales</taxon>
        <taxon>Streptosporangiaceae</taxon>
        <taxon>Nonomuraea</taxon>
    </lineage>
</organism>
<dbReference type="RefSeq" id="WP_189126981.1">
    <property type="nucleotide sequence ID" value="NZ_BMNH01000020.1"/>
</dbReference>
<keyword evidence="4" id="KW-1185">Reference proteome</keyword>
<protein>
    <recommendedName>
        <fullName evidence="5">DUF3558 domain-containing protein</fullName>
    </recommendedName>
</protein>